<evidence type="ECO:0000313" key="2">
    <source>
        <dbReference type="Proteomes" id="UP000179266"/>
    </source>
</evidence>
<gene>
    <name evidence="1" type="ORF">A2161_09800</name>
</gene>
<accession>A0A1F7RNE1</accession>
<comment type="caution">
    <text evidence="1">The sequence shown here is derived from an EMBL/GenBank/DDBJ whole genome shotgun (WGS) entry which is preliminary data.</text>
</comment>
<protein>
    <submittedName>
        <fullName evidence="1">Uncharacterized protein</fullName>
    </submittedName>
</protein>
<reference evidence="1 2" key="1">
    <citation type="journal article" date="2016" name="Nat. Commun.">
        <title>Thousands of microbial genomes shed light on interconnected biogeochemical processes in an aquifer system.</title>
        <authorList>
            <person name="Anantharaman K."/>
            <person name="Brown C.T."/>
            <person name="Hug L.A."/>
            <person name="Sharon I."/>
            <person name="Castelle C.J."/>
            <person name="Probst A.J."/>
            <person name="Thomas B.C."/>
            <person name="Singh A."/>
            <person name="Wilkins M.J."/>
            <person name="Karaoz U."/>
            <person name="Brodie E.L."/>
            <person name="Williams K.H."/>
            <person name="Hubbard S.S."/>
            <person name="Banfield J.F."/>
        </authorList>
    </citation>
    <scope>NUCLEOTIDE SEQUENCE [LARGE SCALE GENOMIC DNA]</scope>
</reference>
<dbReference type="Proteomes" id="UP000179266">
    <property type="component" value="Unassembled WGS sequence"/>
</dbReference>
<dbReference type="EMBL" id="MGDD01000320">
    <property type="protein sequence ID" value="OGL42514.1"/>
    <property type="molecule type" value="Genomic_DNA"/>
</dbReference>
<evidence type="ECO:0000313" key="1">
    <source>
        <dbReference type="EMBL" id="OGL42514.1"/>
    </source>
</evidence>
<dbReference type="AlphaFoldDB" id="A0A1F7RNE1"/>
<sequence length="241" mass="26742">MKKYTFLLIGIVVVHGILFYPGTTISKKKPGDETLKTDLSMINLQSPSYESMLLFWEQNSGEGSNIFYKQITGSKVYKSENLTEGKGSFHAPAVDYTADYCLYVVFSESCKNAEFVVLVGRHVDPPLAEKKIKLNHAGNNTSYLPPGISTNFKKAVILTDGSSRVYSPDVAGDEHGAHIVWVSEKPGFPETSEIYYRYAGTDTSSGILQISDTDMRIDSDPVIARSTNGETYIFWSAYTKQ</sequence>
<name>A0A1F7RNE1_9BACT</name>
<organism evidence="1 2">
    <name type="scientific">Candidatus Schekmanbacteria bacterium RBG_13_48_7</name>
    <dbReference type="NCBI Taxonomy" id="1817878"/>
    <lineage>
        <taxon>Bacteria</taxon>
        <taxon>Candidatus Schekmaniibacteriota</taxon>
    </lineage>
</organism>
<proteinExistence type="predicted"/>